<accession>A0A5C8IB85</accession>
<reference evidence="7 8" key="1">
    <citation type="submission" date="2019-08" db="EMBL/GenBank/DDBJ databases">
        <authorList>
            <person name="Dong K."/>
        </authorList>
    </citation>
    <scope>NUCLEOTIDE SEQUENCE [LARGE SCALE GENOMIC DNA]</scope>
    <source>
        <strain evidence="7 8">K-1</strain>
    </source>
</reference>
<sequence>MICDLRPSERRVRRSRRPCPRVGGSQVSAAAPAFDPATATIAVVTFNRSGLLTRLLTSITAMDPKPGNVVIIDNASTDDTTDVVESFRDGLGTNLVYRRLDTNTGGSGGFSEGMRVAYELGSTWIWLMDDDVEVMPDGLAKMGKWAPRFKSIQGRRYDYDGSEFYWQYRIAERMGIPIPFAPSGFDESGYKEMNSGCFEGMFIHRDIVEKIGLPDPRFFIYWDDQTYGWLASRQTTSVIVDEFVLRRTREIKQWDMGIRHMNASSDAYRYYIMRNRAHIKRYYRALGVYNPVLFGAGTALTFVKELIRLLFVERKVRGTSNLFRGLRDGGRIARDASWKPMPPLVGATAI</sequence>
<evidence type="ECO:0000259" key="6">
    <source>
        <dbReference type="Pfam" id="PF00535"/>
    </source>
</evidence>
<dbReference type="Pfam" id="PF00535">
    <property type="entry name" value="Glycos_transf_2"/>
    <property type="match status" value="1"/>
</dbReference>
<comment type="similarity">
    <text evidence="2">Belongs to the glycosyltransferase 2 family.</text>
</comment>
<evidence type="ECO:0000313" key="7">
    <source>
        <dbReference type="EMBL" id="TXK15653.1"/>
    </source>
</evidence>
<keyword evidence="8" id="KW-1185">Reference proteome</keyword>
<keyword evidence="3" id="KW-0328">Glycosyltransferase</keyword>
<organism evidence="7 8">
    <name type="scientific">Microbacterium saccharophilum</name>
    <dbReference type="NCBI Taxonomy" id="1213358"/>
    <lineage>
        <taxon>Bacteria</taxon>
        <taxon>Bacillati</taxon>
        <taxon>Actinomycetota</taxon>
        <taxon>Actinomycetes</taxon>
        <taxon>Micrococcales</taxon>
        <taxon>Microbacteriaceae</taxon>
        <taxon>Microbacterium</taxon>
    </lineage>
</organism>
<comment type="caution">
    <text evidence="7">The sequence shown here is derived from an EMBL/GenBank/DDBJ whole genome shotgun (WGS) entry which is preliminary data.</text>
</comment>
<dbReference type="OrthoDB" id="7665907at2"/>
<gene>
    <name evidence="7" type="ORF">FVP74_04520</name>
</gene>
<dbReference type="GO" id="GO:0016757">
    <property type="term" value="F:glycosyltransferase activity"/>
    <property type="evidence" value="ECO:0007669"/>
    <property type="project" value="UniProtKB-KW"/>
</dbReference>
<evidence type="ECO:0000256" key="3">
    <source>
        <dbReference type="ARBA" id="ARBA00022676"/>
    </source>
</evidence>
<dbReference type="PANTHER" id="PTHR43179">
    <property type="entry name" value="RHAMNOSYLTRANSFERASE WBBL"/>
    <property type="match status" value="1"/>
</dbReference>
<keyword evidence="4 7" id="KW-0808">Transferase</keyword>
<dbReference type="Proteomes" id="UP000321949">
    <property type="component" value="Unassembled WGS sequence"/>
</dbReference>
<dbReference type="AlphaFoldDB" id="A0A5C8IB85"/>
<evidence type="ECO:0000256" key="5">
    <source>
        <dbReference type="SAM" id="MobiDB-lite"/>
    </source>
</evidence>
<evidence type="ECO:0000256" key="1">
    <source>
        <dbReference type="ARBA" id="ARBA00004776"/>
    </source>
</evidence>
<dbReference type="EMBL" id="VRSX01000001">
    <property type="protein sequence ID" value="TXK15653.1"/>
    <property type="molecule type" value="Genomic_DNA"/>
</dbReference>
<name>A0A5C8IB85_9MICO</name>
<dbReference type="SUPFAM" id="SSF53448">
    <property type="entry name" value="Nucleotide-diphospho-sugar transferases"/>
    <property type="match status" value="1"/>
</dbReference>
<dbReference type="InterPro" id="IPR029044">
    <property type="entry name" value="Nucleotide-diphossugar_trans"/>
</dbReference>
<evidence type="ECO:0000256" key="2">
    <source>
        <dbReference type="ARBA" id="ARBA00006739"/>
    </source>
</evidence>
<protein>
    <submittedName>
        <fullName evidence="7">Glycosyltransferase</fullName>
    </submittedName>
</protein>
<dbReference type="Gene3D" id="3.90.550.10">
    <property type="entry name" value="Spore Coat Polysaccharide Biosynthesis Protein SpsA, Chain A"/>
    <property type="match status" value="1"/>
</dbReference>
<evidence type="ECO:0000313" key="8">
    <source>
        <dbReference type="Proteomes" id="UP000321949"/>
    </source>
</evidence>
<feature type="compositionally biased region" description="Basic and acidic residues" evidence="5">
    <location>
        <begin position="1"/>
        <end position="10"/>
    </location>
</feature>
<dbReference type="InterPro" id="IPR001173">
    <property type="entry name" value="Glyco_trans_2-like"/>
</dbReference>
<proteinExistence type="inferred from homology"/>
<feature type="domain" description="Glycosyltransferase 2-like" evidence="6">
    <location>
        <begin position="40"/>
        <end position="211"/>
    </location>
</feature>
<feature type="region of interest" description="Disordered" evidence="5">
    <location>
        <begin position="1"/>
        <end position="27"/>
    </location>
</feature>
<evidence type="ECO:0000256" key="4">
    <source>
        <dbReference type="ARBA" id="ARBA00022679"/>
    </source>
</evidence>
<comment type="pathway">
    <text evidence="1">Cell wall biogenesis; cell wall polysaccharide biosynthesis.</text>
</comment>
<dbReference type="PANTHER" id="PTHR43179:SF12">
    <property type="entry name" value="GALACTOFURANOSYLTRANSFERASE GLFT2"/>
    <property type="match status" value="1"/>
</dbReference>